<organism evidence="2">
    <name type="scientific">Notodromas monacha</name>
    <dbReference type="NCBI Taxonomy" id="399045"/>
    <lineage>
        <taxon>Eukaryota</taxon>
        <taxon>Metazoa</taxon>
        <taxon>Ecdysozoa</taxon>
        <taxon>Arthropoda</taxon>
        <taxon>Crustacea</taxon>
        <taxon>Oligostraca</taxon>
        <taxon>Ostracoda</taxon>
        <taxon>Podocopa</taxon>
        <taxon>Podocopida</taxon>
        <taxon>Cypridocopina</taxon>
        <taxon>Cypridoidea</taxon>
        <taxon>Cyprididae</taxon>
        <taxon>Notodromas</taxon>
    </lineage>
</organism>
<feature type="compositionally biased region" description="Basic and acidic residues" evidence="1">
    <location>
        <begin position="23"/>
        <end position="36"/>
    </location>
</feature>
<feature type="region of interest" description="Disordered" evidence="1">
    <location>
        <begin position="311"/>
        <end position="345"/>
    </location>
</feature>
<evidence type="ECO:0000256" key="1">
    <source>
        <dbReference type="SAM" id="MobiDB-lite"/>
    </source>
</evidence>
<feature type="compositionally biased region" description="Low complexity" evidence="1">
    <location>
        <begin position="166"/>
        <end position="179"/>
    </location>
</feature>
<sequence>MSAMSPAGDGAIGTGLTATRAHASKDVIDTPEKRIVPDGGDNLASVSSTETRDLHSELDRVKANSADPDEGIPNLNEPWAVGIAIGSIQPGSQDNGTPPRSVSHPDGGGGEFYAAGTVNPERGFTKMNAILSLLGLESLIKTHEISRPPIVKTDSPLADIAPANEPTTTTLPSPTTTTHLATPEVSSFLKGIDLIKLPRSVSEEFVISSSAGGEYPSDTDHGDSQAPDSQPQQKPSLSGKASLTNIALRHADSDECSEVYRNLNYQEDHNHEVPKTWPRAASSSEPSNGRFRFSFSGLRKKLFGTKVTKPINKQQSPVSTAVSSPNPGPGSKINPGTTTTNKKKSRLSVIHKWRCRFWGLKKVETRVGPAGPEPFDTESGKTYLDCLDELKTENEMISIRDEEPPNEPLPFVAGAAQKPSGMFLPTNIEIMSGDGYRMRAGMSIETCRNLPKDHGPIGDFIHPSCIKPDKEELLGIEKSATQDDTTPSQMFFETFFNRLRATVEHHPQQQQTSTTTLSRRASKTNEDETCVRNSWSADTWEGEPPAHGFYVERNQEDVSHHGESLRKSSSETATHLEHLCNSPAGKLSPADLEFGPMRWFTRTETYVRRRSLSHNYDESDSECSSTTGHSFVGHPCREPYEHLSQEIVCHAPASEQRIRGESSREESPALSGHSSQSINEGFVSRLPELCSELESEPDWAISNLDARALKWHQNLPHRSLKPATMARHQGGFLHYDDGDKALCSEPLPAQYQLRVPH</sequence>
<feature type="region of interest" description="Disordered" evidence="1">
    <location>
        <begin position="1"/>
        <end position="57"/>
    </location>
</feature>
<gene>
    <name evidence="2" type="ORF">NMOB1V02_LOCUS11234</name>
</gene>
<evidence type="ECO:0000313" key="2">
    <source>
        <dbReference type="EMBL" id="CAD7283621.1"/>
    </source>
</evidence>
<dbReference type="EMBL" id="OA887763">
    <property type="protein sequence ID" value="CAD7283621.1"/>
    <property type="molecule type" value="Genomic_DNA"/>
</dbReference>
<protein>
    <submittedName>
        <fullName evidence="2">Uncharacterized protein</fullName>
    </submittedName>
</protein>
<evidence type="ECO:0000313" key="3">
    <source>
        <dbReference type="Proteomes" id="UP000678499"/>
    </source>
</evidence>
<dbReference type="EMBL" id="CAJPEX010005726">
    <property type="protein sequence ID" value="CAG0923773.1"/>
    <property type="molecule type" value="Genomic_DNA"/>
</dbReference>
<feature type="compositionally biased region" description="Basic and acidic residues" evidence="1">
    <location>
        <begin position="656"/>
        <end position="667"/>
    </location>
</feature>
<dbReference type="AlphaFoldDB" id="A0A7R9GKC9"/>
<feature type="compositionally biased region" description="Polar residues" evidence="1">
    <location>
        <begin position="311"/>
        <end position="325"/>
    </location>
</feature>
<feature type="non-terminal residue" evidence="2">
    <location>
        <position position="1"/>
    </location>
</feature>
<dbReference type="Proteomes" id="UP000678499">
    <property type="component" value="Unassembled WGS sequence"/>
</dbReference>
<keyword evidence="3" id="KW-1185">Reference proteome</keyword>
<feature type="region of interest" description="Disordered" evidence="1">
    <location>
        <begin position="150"/>
        <end position="179"/>
    </location>
</feature>
<feature type="region of interest" description="Disordered" evidence="1">
    <location>
        <begin position="210"/>
        <end position="239"/>
    </location>
</feature>
<reference evidence="2" key="1">
    <citation type="submission" date="2020-11" db="EMBL/GenBank/DDBJ databases">
        <authorList>
            <person name="Tran Van P."/>
        </authorList>
    </citation>
    <scope>NUCLEOTIDE SEQUENCE</scope>
</reference>
<feature type="region of interest" description="Disordered" evidence="1">
    <location>
        <begin position="504"/>
        <end position="530"/>
    </location>
</feature>
<feature type="region of interest" description="Disordered" evidence="1">
    <location>
        <begin position="87"/>
        <end position="109"/>
    </location>
</feature>
<proteinExistence type="predicted"/>
<accession>A0A7R9GKC9</accession>
<feature type="region of interest" description="Disordered" evidence="1">
    <location>
        <begin position="653"/>
        <end position="678"/>
    </location>
</feature>
<name>A0A7R9GKC9_9CRUS</name>
<feature type="compositionally biased region" description="Polar residues" evidence="1">
    <location>
        <begin position="226"/>
        <end position="239"/>
    </location>
</feature>
<feature type="compositionally biased region" description="Polar residues" evidence="1">
    <location>
        <begin position="89"/>
        <end position="100"/>
    </location>
</feature>